<dbReference type="OMA" id="WERIMRK"/>
<feature type="region of interest" description="Disordered" evidence="6">
    <location>
        <begin position="23"/>
        <end position="43"/>
    </location>
</feature>
<sequence>MAIAQKLGCLMKFTESHVPFHLPVAEENEEEGQKRERAAEPTASSLSLFDLHMEFRARDYLAEESAAALLRSPVADHPLAQPPPPSSPQVSIIHNEKVEFDDPLRVIAKNVAESDGWQFNSTSRKRHSNEAGLFSSKEWTVFSSSLVQKFSSNNKIPISAALDIGMRHSRDYGKSLADVHIEELDDPEMVLKEEKKVVTRQEYASRLQELKTEIRQSWRADDRVKALKLSIKVTRLLMDTSVSHFYPTLFILVIEVLDMLGGMVWERIMRKAEFSDDGIRLCSLPASSKSSNDDILSLGITDCSCNILKIRQLFIEFSRVDNSANSDIICLNLSTFLVD</sequence>
<dbReference type="AlphaFoldDB" id="A0A5P1FU74"/>
<proteinExistence type="inferred from homology"/>
<dbReference type="Gramene" id="ONK81524">
    <property type="protein sequence ID" value="ONK81524"/>
    <property type="gene ID" value="A4U43_C01F30120"/>
</dbReference>
<keyword evidence="3" id="KW-0813">Transport</keyword>
<evidence type="ECO:0000256" key="4">
    <source>
        <dbReference type="ARBA" id="ARBA00022753"/>
    </source>
</evidence>
<dbReference type="InterPro" id="IPR029705">
    <property type="entry name" value="VPS35L"/>
</dbReference>
<dbReference type="PANTHER" id="PTHR13673">
    <property type="entry name" value="ESOPHAGEAL CANCER ASSOCIATED PROTEIN"/>
    <property type="match status" value="1"/>
</dbReference>
<reference evidence="8" key="1">
    <citation type="journal article" date="2017" name="Nat. Commun.">
        <title>The asparagus genome sheds light on the origin and evolution of a young Y chromosome.</title>
        <authorList>
            <person name="Harkess A."/>
            <person name="Zhou J."/>
            <person name="Xu C."/>
            <person name="Bowers J.E."/>
            <person name="Van der Hulst R."/>
            <person name="Ayyampalayam S."/>
            <person name="Mercati F."/>
            <person name="Riccardi P."/>
            <person name="McKain M.R."/>
            <person name="Kakrana A."/>
            <person name="Tang H."/>
            <person name="Ray J."/>
            <person name="Groenendijk J."/>
            <person name="Arikit S."/>
            <person name="Mathioni S.M."/>
            <person name="Nakano M."/>
            <person name="Shan H."/>
            <person name="Telgmann-Rauber A."/>
            <person name="Kanno A."/>
            <person name="Yue Z."/>
            <person name="Chen H."/>
            <person name="Li W."/>
            <person name="Chen Y."/>
            <person name="Xu X."/>
            <person name="Zhang Y."/>
            <person name="Luo S."/>
            <person name="Chen H."/>
            <person name="Gao J."/>
            <person name="Mao Z."/>
            <person name="Pires J.C."/>
            <person name="Luo M."/>
            <person name="Kudrna D."/>
            <person name="Wing R.A."/>
            <person name="Meyers B.C."/>
            <person name="Yi K."/>
            <person name="Kong H."/>
            <person name="Lavrijsen P."/>
            <person name="Sunseri F."/>
            <person name="Falavigna A."/>
            <person name="Ye Y."/>
            <person name="Leebens-Mack J.H."/>
            <person name="Chen G."/>
        </authorList>
    </citation>
    <scope>NUCLEOTIDE SEQUENCE [LARGE SCALE GENOMIC DNA]</scope>
    <source>
        <strain evidence="8">cv. DH0086</strain>
    </source>
</reference>
<dbReference type="Proteomes" id="UP000243459">
    <property type="component" value="Chromosome 1"/>
</dbReference>
<dbReference type="PANTHER" id="PTHR13673:SF0">
    <property type="entry name" value="VPS35 ENDOSOMAL PROTEIN-SORTING FACTOR-LIKE"/>
    <property type="match status" value="1"/>
</dbReference>
<keyword evidence="5" id="KW-0653">Protein transport</keyword>
<evidence type="ECO:0000256" key="5">
    <source>
        <dbReference type="ARBA" id="ARBA00022927"/>
    </source>
</evidence>
<comment type="similarity">
    <text evidence="2">Belongs to the VPS35L family.</text>
</comment>
<name>A0A5P1FU74_ASPOF</name>
<evidence type="ECO:0000256" key="2">
    <source>
        <dbReference type="ARBA" id="ARBA00010704"/>
    </source>
</evidence>
<evidence type="ECO:0000256" key="3">
    <source>
        <dbReference type="ARBA" id="ARBA00022448"/>
    </source>
</evidence>
<evidence type="ECO:0000313" key="8">
    <source>
        <dbReference type="Proteomes" id="UP000243459"/>
    </source>
</evidence>
<keyword evidence="8" id="KW-1185">Reference proteome</keyword>
<protein>
    <submittedName>
        <fullName evidence="7">Uncharacterized protein</fullName>
    </submittedName>
</protein>
<comment type="subcellular location">
    <subcellularLocation>
        <location evidence="1">Endosome</location>
    </subcellularLocation>
</comment>
<dbReference type="GO" id="GO:0015031">
    <property type="term" value="P:protein transport"/>
    <property type="evidence" value="ECO:0007669"/>
    <property type="project" value="UniProtKB-KW"/>
</dbReference>
<evidence type="ECO:0000313" key="7">
    <source>
        <dbReference type="EMBL" id="ONK81524.1"/>
    </source>
</evidence>
<organism evidence="7 8">
    <name type="scientific">Asparagus officinalis</name>
    <name type="common">Garden asparagus</name>
    <dbReference type="NCBI Taxonomy" id="4686"/>
    <lineage>
        <taxon>Eukaryota</taxon>
        <taxon>Viridiplantae</taxon>
        <taxon>Streptophyta</taxon>
        <taxon>Embryophyta</taxon>
        <taxon>Tracheophyta</taxon>
        <taxon>Spermatophyta</taxon>
        <taxon>Magnoliopsida</taxon>
        <taxon>Liliopsida</taxon>
        <taxon>Asparagales</taxon>
        <taxon>Asparagaceae</taxon>
        <taxon>Asparagoideae</taxon>
        <taxon>Asparagus</taxon>
    </lineage>
</organism>
<evidence type="ECO:0000256" key="1">
    <source>
        <dbReference type="ARBA" id="ARBA00004177"/>
    </source>
</evidence>
<accession>A0A5P1FU74</accession>
<evidence type="ECO:0000256" key="6">
    <source>
        <dbReference type="SAM" id="MobiDB-lite"/>
    </source>
</evidence>
<dbReference type="GO" id="GO:0032456">
    <property type="term" value="P:endocytic recycling"/>
    <property type="evidence" value="ECO:0007669"/>
    <property type="project" value="InterPro"/>
</dbReference>
<dbReference type="EMBL" id="CM007381">
    <property type="protein sequence ID" value="ONK81524.1"/>
    <property type="molecule type" value="Genomic_DNA"/>
</dbReference>
<gene>
    <name evidence="7" type="ORF">A4U43_C01F30120</name>
</gene>
<dbReference type="GO" id="GO:0005768">
    <property type="term" value="C:endosome"/>
    <property type="evidence" value="ECO:0007669"/>
    <property type="project" value="UniProtKB-SubCell"/>
</dbReference>
<keyword evidence="4" id="KW-0967">Endosome</keyword>